<dbReference type="AlphaFoldDB" id="A0A5B0QY71"/>
<dbReference type="Proteomes" id="UP000325313">
    <property type="component" value="Unassembled WGS sequence"/>
</dbReference>
<evidence type="ECO:0000313" key="3">
    <source>
        <dbReference type="Proteomes" id="UP000325313"/>
    </source>
</evidence>
<protein>
    <submittedName>
        <fullName evidence="2">Uncharacterized protein</fullName>
    </submittedName>
</protein>
<feature type="region of interest" description="Disordered" evidence="1">
    <location>
        <begin position="1"/>
        <end position="31"/>
    </location>
</feature>
<organism evidence="2 3">
    <name type="scientific">Puccinia graminis f. sp. tritici</name>
    <dbReference type="NCBI Taxonomy" id="56615"/>
    <lineage>
        <taxon>Eukaryota</taxon>
        <taxon>Fungi</taxon>
        <taxon>Dikarya</taxon>
        <taxon>Basidiomycota</taxon>
        <taxon>Pucciniomycotina</taxon>
        <taxon>Pucciniomycetes</taxon>
        <taxon>Pucciniales</taxon>
        <taxon>Pucciniaceae</taxon>
        <taxon>Puccinia</taxon>
    </lineage>
</organism>
<evidence type="ECO:0000313" key="2">
    <source>
        <dbReference type="EMBL" id="KAA1118261.1"/>
    </source>
</evidence>
<comment type="caution">
    <text evidence="2">The sequence shown here is derived from an EMBL/GenBank/DDBJ whole genome shotgun (WGS) entry which is preliminary data.</text>
</comment>
<gene>
    <name evidence="2" type="ORF">PGTUg99_001840</name>
</gene>
<dbReference type="EMBL" id="VDEP01000264">
    <property type="protein sequence ID" value="KAA1118261.1"/>
    <property type="molecule type" value="Genomic_DNA"/>
</dbReference>
<name>A0A5B0QY71_PUCGR</name>
<proteinExistence type="predicted"/>
<accession>A0A5B0QY71</accession>
<reference evidence="2 3" key="1">
    <citation type="submission" date="2019-05" db="EMBL/GenBank/DDBJ databases">
        <title>Emergence of the Ug99 lineage of the wheat stem rust pathogen through somatic hybridization.</title>
        <authorList>
            <person name="Li F."/>
            <person name="Upadhyaya N.M."/>
            <person name="Sperschneider J."/>
            <person name="Matny O."/>
            <person name="Nguyen-Phuc H."/>
            <person name="Mago R."/>
            <person name="Raley C."/>
            <person name="Miller M.E."/>
            <person name="Silverstein K.A.T."/>
            <person name="Henningsen E."/>
            <person name="Hirsch C.D."/>
            <person name="Visser B."/>
            <person name="Pretorius Z.A."/>
            <person name="Steffenson B.J."/>
            <person name="Schwessinger B."/>
            <person name="Dodds P.N."/>
            <person name="Figueroa M."/>
        </authorList>
    </citation>
    <scope>NUCLEOTIDE SEQUENCE [LARGE SCALE GENOMIC DNA]</scope>
    <source>
        <strain evidence="2 3">Ug99</strain>
    </source>
</reference>
<evidence type="ECO:0000256" key="1">
    <source>
        <dbReference type="SAM" id="MobiDB-lite"/>
    </source>
</evidence>
<sequence>MRLSEGSAGLRVGTSKTEPAAARSSRIKSGPTDDLSEFFEFTLASDGRRTITPLKTTEHQEYKQSNHSTCPFEAWKIKEKRTVIRK</sequence>